<comment type="pathway">
    <text evidence="2">Glycolipid biosynthesis; glycosylphosphatidylinositol-anchor biosynthesis.</text>
</comment>
<organism evidence="13">
    <name type="scientific">Streptomyces tabacisoli</name>
    <dbReference type="NCBI Taxonomy" id="3156398"/>
    <lineage>
        <taxon>Bacteria</taxon>
        <taxon>Bacillati</taxon>
        <taxon>Actinomycetota</taxon>
        <taxon>Actinomycetes</taxon>
        <taxon>Kitasatosporales</taxon>
        <taxon>Streptomycetaceae</taxon>
        <taxon>Streptomyces</taxon>
    </lineage>
</organism>
<sequence>MLRTGEATELQGGLQGGRPGGPVSAGRWGGGKPPGVLRALAVFAAVRATGVVLVVLTDLHGGHPATRTLTHAWDAVWYLHIAVHGYGTREYLSSFGTVQTDFAFFPLFPLLTRATDAVLPGGAGAAALLVAWAAALAAAWGVYAVGHRLYGTATATFLVALWALLPQAVVLTLAYSESLFAALAAWALYALLRRNWPLAGALAALAGLTRPTGLAVAAAVVVTAGRELVRRRGRGRGPWLAVLLAPAGWLGYVLWVGARTGDLLHGYFTVQDAWKSGLDFGTSSLRFLRVLFLYGGKVVYPVSVLLVAAAVVLFCLLCLERSPRTALPLLVFSGVLVLMVLLLGGPFASKPRFVLPAFPLLIPVARSMARGWGRSRARVVVVLGALACVALPYGVWVAAVVKTPL</sequence>
<protein>
    <submittedName>
        <fullName evidence="13">Glycosyltransferase family 39 protein</fullName>
        <ecNumber evidence="13">2.4.-.-</ecNumber>
    </submittedName>
</protein>
<feature type="transmembrane region" description="Helical" evidence="11">
    <location>
        <begin position="36"/>
        <end position="57"/>
    </location>
</feature>
<comment type="subcellular location">
    <subcellularLocation>
        <location evidence="1">Endoplasmic reticulum membrane</location>
        <topology evidence="1">Multi-pass membrane protein</topology>
    </subcellularLocation>
</comment>
<dbReference type="InterPro" id="IPR007315">
    <property type="entry name" value="PIG-V/Gpi18"/>
</dbReference>
<evidence type="ECO:0000256" key="2">
    <source>
        <dbReference type="ARBA" id="ARBA00004687"/>
    </source>
</evidence>
<evidence type="ECO:0000256" key="1">
    <source>
        <dbReference type="ARBA" id="ARBA00004477"/>
    </source>
</evidence>
<feature type="transmembrane region" description="Helical" evidence="11">
    <location>
        <begin position="381"/>
        <end position="401"/>
    </location>
</feature>
<keyword evidence="6 11" id="KW-0812">Transmembrane</keyword>
<keyword evidence="7" id="KW-0256">Endoplasmic reticulum</keyword>
<proteinExistence type="predicted"/>
<feature type="transmembrane region" description="Helical" evidence="11">
    <location>
        <begin position="298"/>
        <end position="319"/>
    </location>
</feature>
<evidence type="ECO:0000256" key="3">
    <source>
        <dbReference type="ARBA" id="ARBA00022502"/>
    </source>
</evidence>
<dbReference type="Pfam" id="PF13231">
    <property type="entry name" value="PMT_2"/>
    <property type="match status" value="1"/>
</dbReference>
<reference evidence="13" key="1">
    <citation type="submission" date="2024-06" db="EMBL/GenBank/DDBJ databases">
        <title>Streptomyces sp. strain HUAS MG91 genome sequences.</title>
        <authorList>
            <person name="Mo P."/>
        </authorList>
    </citation>
    <scope>NUCLEOTIDE SEQUENCE</scope>
    <source>
        <strain evidence="13">HUAS MG91</strain>
    </source>
</reference>
<dbReference type="PANTHER" id="PTHR12468:SF2">
    <property type="entry name" value="GPI MANNOSYLTRANSFERASE 2"/>
    <property type="match status" value="1"/>
</dbReference>
<evidence type="ECO:0000256" key="7">
    <source>
        <dbReference type="ARBA" id="ARBA00022824"/>
    </source>
</evidence>
<evidence type="ECO:0000256" key="10">
    <source>
        <dbReference type="SAM" id="MobiDB-lite"/>
    </source>
</evidence>
<evidence type="ECO:0000259" key="12">
    <source>
        <dbReference type="Pfam" id="PF13231"/>
    </source>
</evidence>
<keyword evidence="5 13" id="KW-0808">Transferase</keyword>
<evidence type="ECO:0000256" key="4">
    <source>
        <dbReference type="ARBA" id="ARBA00022676"/>
    </source>
</evidence>
<keyword evidence="4 13" id="KW-0328">Glycosyltransferase</keyword>
<accession>A0AAU8IYW1</accession>
<dbReference type="GO" id="GO:0016020">
    <property type="term" value="C:membrane"/>
    <property type="evidence" value="ECO:0007669"/>
    <property type="project" value="GOC"/>
</dbReference>
<feature type="region of interest" description="Disordered" evidence="10">
    <location>
        <begin position="1"/>
        <end position="28"/>
    </location>
</feature>
<evidence type="ECO:0000256" key="5">
    <source>
        <dbReference type="ARBA" id="ARBA00022679"/>
    </source>
</evidence>
<evidence type="ECO:0000256" key="9">
    <source>
        <dbReference type="ARBA" id="ARBA00023136"/>
    </source>
</evidence>
<dbReference type="EMBL" id="CP159534">
    <property type="protein sequence ID" value="XCJ73431.1"/>
    <property type="molecule type" value="Genomic_DNA"/>
</dbReference>
<dbReference type="RefSeq" id="WP_353944914.1">
    <property type="nucleotide sequence ID" value="NZ_CP159534.1"/>
</dbReference>
<dbReference type="GO" id="GO:0006506">
    <property type="term" value="P:GPI anchor biosynthetic process"/>
    <property type="evidence" value="ECO:0007669"/>
    <property type="project" value="UniProtKB-KW"/>
</dbReference>
<dbReference type="KEGG" id="stac:ABII15_27260"/>
<dbReference type="AlphaFoldDB" id="A0AAU8IYW1"/>
<dbReference type="GO" id="GO:0004376">
    <property type="term" value="F:GPI mannosyltransferase activity"/>
    <property type="evidence" value="ECO:0007669"/>
    <property type="project" value="InterPro"/>
</dbReference>
<feature type="domain" description="Glycosyltransferase RgtA/B/C/D-like" evidence="12">
    <location>
        <begin position="106"/>
        <end position="246"/>
    </location>
</feature>
<dbReference type="EC" id="2.4.-.-" evidence="13"/>
<keyword evidence="3" id="KW-0337">GPI-anchor biosynthesis</keyword>
<feature type="transmembrane region" description="Helical" evidence="11">
    <location>
        <begin position="237"/>
        <end position="258"/>
    </location>
</feature>
<name>A0AAU8IYW1_9ACTN</name>
<feature type="transmembrane region" description="Helical" evidence="11">
    <location>
        <begin position="326"/>
        <end position="347"/>
    </location>
</feature>
<feature type="transmembrane region" description="Helical" evidence="11">
    <location>
        <begin position="198"/>
        <end position="225"/>
    </location>
</feature>
<evidence type="ECO:0000256" key="11">
    <source>
        <dbReference type="SAM" id="Phobius"/>
    </source>
</evidence>
<dbReference type="GO" id="GO:0000009">
    <property type="term" value="F:alpha-1,6-mannosyltransferase activity"/>
    <property type="evidence" value="ECO:0007669"/>
    <property type="project" value="InterPro"/>
</dbReference>
<evidence type="ECO:0000256" key="6">
    <source>
        <dbReference type="ARBA" id="ARBA00022692"/>
    </source>
</evidence>
<feature type="transmembrane region" description="Helical" evidence="11">
    <location>
        <begin position="117"/>
        <end position="143"/>
    </location>
</feature>
<keyword evidence="9 11" id="KW-0472">Membrane</keyword>
<evidence type="ECO:0000256" key="8">
    <source>
        <dbReference type="ARBA" id="ARBA00022989"/>
    </source>
</evidence>
<dbReference type="InterPro" id="IPR038731">
    <property type="entry name" value="RgtA/B/C-like"/>
</dbReference>
<gene>
    <name evidence="13" type="ORF">ABII15_27260</name>
</gene>
<evidence type="ECO:0000313" key="13">
    <source>
        <dbReference type="EMBL" id="XCJ73431.1"/>
    </source>
</evidence>
<dbReference type="PANTHER" id="PTHR12468">
    <property type="entry name" value="GPI MANNOSYLTRANSFERASE 2"/>
    <property type="match status" value="1"/>
</dbReference>
<keyword evidence="8 11" id="KW-1133">Transmembrane helix</keyword>
<feature type="transmembrane region" description="Helical" evidence="11">
    <location>
        <begin position="353"/>
        <end position="369"/>
    </location>
</feature>